<dbReference type="InterPro" id="IPR051561">
    <property type="entry name" value="FRAS1_ECM"/>
</dbReference>
<dbReference type="GO" id="GO:0009653">
    <property type="term" value="P:anatomical structure morphogenesis"/>
    <property type="evidence" value="ECO:0007669"/>
    <property type="project" value="TreeGrafter"/>
</dbReference>
<gene>
    <name evidence="2" type="primary">CSPG4</name>
    <name evidence="2" type="ORF">TR116219</name>
</gene>
<feature type="transmembrane region" description="Helical" evidence="1">
    <location>
        <begin position="2058"/>
        <end position="2082"/>
    </location>
</feature>
<sequence length="2293" mass="262579">MFLLTDIKSGCETLFLLTILTFSKSEANHFPLEDQKHSQMVYYIKTDPSTNICENAAACNSDVISKRYLENRVFRGLQDFRNSQTSNELKTDTNVRRRTGLAFQRLCRFRFLSFKKRLQKQKMIQQDLSEYFQPKHFKCRWKRTAQRETDEVSWPSEGHLRKNYLVPQSAAIQKDETFSVKNSLLDKTAAESLQLSPLFIKPVSSIILSAQNILPMNFSAFSPFDILQYHFRVLNVDVGVIERISLKSAPNGSHFNTWIETREFSGHDVDSGHVRYTGNIVQSPDPSATVTERIVLHVVDTGLRGQATLFLQIHFIRIKLKIVANGPLFVFRQPKTTLHGVLKVVDGSTSVITKWNLHTTVTPFDGPENIFYTISKMPRHGHLFLRKHQKNITRTYLGVGSVFRQSDINSENLFYTFRRVLTDKALRERHFAHGLVHVNDLFRFFVHVRSYRDPKEYTFSVEIMSIINKSILHKALENLPKAVNQLRFVDERGLLEFNHKMFGVPDTHCWKFSEDYELSADAAVSLKVPTFEYLIHIVSQPKHGHLYMKHEIKLSYSEEDNDVVSTECVFCRQSVNILPLSLITKGQLIYESFDSAELKDEFQFRILCQDTQSLFVNASANVLPERLELLRQITDNIPSMGESVFGIYHLQLKPSERRLSEPRDYQFKAELLPSGFVKLQVRDGLDEGEVTYRKSFLLACPPQVNQGDCSSGVFENRISGKLLGSLPLRDLNNDNIQFKLLSTGEGCINCLVTNGTSFRTPKIIFSHPQPTIRMKYPEFITVRQNGKTDIFFEIHTNLQIRPEDINIRLKRKLQGGCLNVDRKSQPSPLNFTYASILRRSVSYHQCRRKVTRKFSIFETVSMADLMLPASGFLAHNFDYLNLEVFTEVEWFQWREDITIPVHAFLKDLSPVQFLTPPSFANASFLEKLETNVNDISVNWEKPIFATLHMTQSEVPLASIYEMSKLQTFFRDDFIYEVKRKPSKGSLRITFGRFTVDNISKYTQEDVRLKRVAYVRQQEYPEDLLENVWSENIFDFFEIEKWPMNPFEPGPHSLIQVNVMDVGQKLYLSYRNLTMPFGKMISLKEAKFHIKSVPTINQDENRRTISHLPCSLYFGSHNNSGCLNKEYSLSDAPFMDQVFEIDQQAECGKIFSKRLAHSITMFSLKTLQQDDIYFVDNGNETCTFARFEITAILRGRKTIRLPSAPFGIFITPNTEAPRLVNFRPLHVWENSFVLIQSAYLAAQQTSLLLPVPERENQIIYLVSETLNGFLSMDCSSKFPIYSFTETDIHSNHVCFHHTNDTGSSNAGFRFQVQQAGIRSRTWEMRIHVRRIAGVSIVLRPISIELHVPTEININNLQVIVNESAEEAESPIYSLLRPRSKFCHQSGYDTRFSVIKMPDYCSIWKILKKRVLDHSSQSSRSVMLTNFTQCEVFSRKLLIICSASITMAESNEFSRPTEELQLRLTVFVPAFLQLKETILVERDIKLPILVYHQIKTDQTELLPLARANFAQGAIIDTSAVALFDKAMRPYKVDRNCTLYVRVLPEYGTVTCSKKAVRLGERCCKTFDYLHHGSLSSADFMEFDLTDSTTSNKYDSRIILPIVIQLPEKGRKLLDSADRKTAILEQIHQRLNGESFSLNVSHFFLPQDLQKQDLFFEVDQPALHGEVLLHLCKGSEANKNSCWLAPITSFKLEHLKAGNVMYMRKKATLKEARRDRLRIKVCATKLHCEINGDRPVKLVTFFLRLYPLQELPFLLDIPFTDPEDFVHFNITMFSLFLPDLLRGGCLRLLHPPKHGHLLVDNIPVHEIEYYHLLNDIVFYVKSHLNVTKDEFVLGAAYHCLPMTCTLDTLQILNSKKALVRIHNMPLVYFRPITAHIGKTTLISHTILDYSLLVKSVEDMKEYFAINLISDVAQRVKQSLKIIVPQKFMSGEIVLQQDISDKPSKTCPSDAGKICFTYSDMIKDKVTFKSFSNISQLASKNTMNTNVPLEETVPVLVLAPDFMNPTPSQLKLTLIASDQLLSPNGILQDHILLSDSVDDMRPAKVLEKAKTVNWNFSANGKVGVTVAVGFVCTGLCLLVIMAYFLLQRWRRSLRQDGVTTYNQMAFTEQATGIRAQRSRTKFHLLRKIKSSVDELPERITEADEIILQPINASTPISLASSGISPEQVKNTLFYFVSMPANRSTCSLVTSTSDIPKKAVASLTREVYGYTRDDAEIVTLPRRTCHSPIWNRQSVAGVSKLMFIDFTQKEETENAPTCLRSDSSGEPALNTFGNCEQCQNRTDLAQKIEIGVRQGCNI</sequence>
<organism evidence="2">
    <name type="scientific">Schistocephalus solidus</name>
    <name type="common">Tapeworm</name>
    <dbReference type="NCBI Taxonomy" id="70667"/>
    <lineage>
        <taxon>Eukaryota</taxon>
        <taxon>Metazoa</taxon>
        <taxon>Spiralia</taxon>
        <taxon>Lophotrochozoa</taxon>
        <taxon>Platyhelminthes</taxon>
        <taxon>Cestoda</taxon>
        <taxon>Eucestoda</taxon>
        <taxon>Diphyllobothriidea</taxon>
        <taxon>Diphyllobothriidae</taxon>
        <taxon>Schistocephalus</taxon>
    </lineage>
</organism>
<dbReference type="EMBL" id="GEEE01006777">
    <property type="protein sequence ID" value="JAP56448.1"/>
    <property type="molecule type" value="Transcribed_RNA"/>
</dbReference>
<evidence type="ECO:0000313" key="2">
    <source>
        <dbReference type="EMBL" id="JAP56448.1"/>
    </source>
</evidence>
<proteinExistence type="predicted"/>
<protein>
    <submittedName>
        <fullName evidence="2">Chondroitin sulfate proteoglycan 4</fullName>
    </submittedName>
</protein>
<name>A0A0X3PY76_SCHSO</name>
<dbReference type="PANTHER" id="PTHR45739:SF8">
    <property type="entry name" value="FRAS1-RELATED EXTRACELLULAR MATRIX PROTEIN 1"/>
    <property type="match status" value="1"/>
</dbReference>
<dbReference type="Pfam" id="PF16184">
    <property type="entry name" value="Cadherin_3"/>
    <property type="match status" value="1"/>
</dbReference>
<keyword evidence="1" id="KW-0812">Transmembrane</keyword>
<keyword evidence="1" id="KW-0472">Membrane</keyword>
<evidence type="ECO:0000256" key="1">
    <source>
        <dbReference type="SAM" id="Phobius"/>
    </source>
</evidence>
<accession>A0A0X3PY76</accession>
<reference evidence="2" key="1">
    <citation type="submission" date="2016-01" db="EMBL/GenBank/DDBJ databases">
        <title>Reference transcriptome for the parasite Schistocephalus solidus: insights into the molecular evolution of parasitism.</title>
        <authorList>
            <person name="Hebert F.O."/>
            <person name="Grambauer S."/>
            <person name="Barber I."/>
            <person name="Landry C.R."/>
            <person name="Aubin-Horth N."/>
        </authorList>
    </citation>
    <scope>NUCLEOTIDE SEQUENCE</scope>
</reference>
<keyword evidence="1" id="KW-1133">Transmembrane helix</keyword>
<dbReference type="PANTHER" id="PTHR45739">
    <property type="entry name" value="MATRIX PROTEIN, PUTATIVE-RELATED"/>
    <property type="match status" value="1"/>
</dbReference>